<evidence type="ECO:0000313" key="10">
    <source>
        <dbReference type="EMBL" id="TLS50136.1"/>
    </source>
</evidence>
<dbReference type="InterPro" id="IPR006549">
    <property type="entry name" value="HAD-SF_hydro_IIIA"/>
</dbReference>
<feature type="binding site" evidence="9">
    <location>
        <position position="138"/>
    </location>
    <ligand>
        <name>Mg(2+)</name>
        <dbReference type="ChEBI" id="CHEBI:18420"/>
    </ligand>
</feature>
<dbReference type="InterPro" id="IPR036412">
    <property type="entry name" value="HAD-like_sf"/>
</dbReference>
<organism evidence="10 11">
    <name type="scientific">Paenibacillus antri</name>
    <dbReference type="NCBI Taxonomy" id="2582848"/>
    <lineage>
        <taxon>Bacteria</taxon>
        <taxon>Bacillati</taxon>
        <taxon>Bacillota</taxon>
        <taxon>Bacilli</taxon>
        <taxon>Bacillales</taxon>
        <taxon>Paenibacillaceae</taxon>
        <taxon>Paenibacillus</taxon>
    </lineage>
</organism>
<evidence type="ECO:0000256" key="3">
    <source>
        <dbReference type="ARBA" id="ARBA00022723"/>
    </source>
</evidence>
<keyword evidence="11" id="KW-1185">Reference proteome</keyword>
<keyword evidence="2 7" id="KW-0963">Cytoplasm</keyword>
<dbReference type="NCBIfam" id="TIGR01656">
    <property type="entry name" value="Histidinol-ppas"/>
    <property type="match status" value="1"/>
</dbReference>
<dbReference type="InterPro" id="IPR023214">
    <property type="entry name" value="HAD_sf"/>
</dbReference>
<dbReference type="InterPro" id="IPR004446">
    <property type="entry name" value="Heptose_bisP_phosphatase"/>
</dbReference>
<accession>A0A5R9G6Z1</accession>
<feature type="binding site" evidence="9">
    <location>
        <position position="109"/>
    </location>
    <ligand>
        <name>Zn(2+)</name>
        <dbReference type="ChEBI" id="CHEBI:29105"/>
    </ligand>
</feature>
<reference evidence="10 11" key="1">
    <citation type="submission" date="2019-05" db="EMBL/GenBank/DDBJ databases">
        <authorList>
            <person name="Narsing Rao M.P."/>
            <person name="Li W.J."/>
        </authorList>
    </citation>
    <scope>NUCLEOTIDE SEQUENCE [LARGE SCALE GENOMIC DNA]</scope>
    <source>
        <strain evidence="10 11">SYSU_K30003</strain>
    </source>
</reference>
<evidence type="ECO:0000256" key="8">
    <source>
        <dbReference type="PIRSR" id="PIRSR004682-1"/>
    </source>
</evidence>
<keyword evidence="9" id="KW-0460">Magnesium</keyword>
<comment type="caution">
    <text evidence="10">The sequence shown here is derived from an EMBL/GenBank/DDBJ whole genome shotgun (WGS) entry which is preliminary data.</text>
</comment>
<dbReference type="InterPro" id="IPR006543">
    <property type="entry name" value="Histidinol-phos"/>
</dbReference>
<feature type="binding site" evidence="9">
    <location>
        <position position="101"/>
    </location>
    <ligand>
        <name>Zn(2+)</name>
        <dbReference type="ChEBI" id="CHEBI:29105"/>
    </ligand>
</feature>
<keyword evidence="9" id="KW-0862">Zinc</keyword>
<dbReference type="Pfam" id="PF13242">
    <property type="entry name" value="Hydrolase_like"/>
    <property type="match status" value="1"/>
</dbReference>
<comment type="cofactor">
    <cofactor evidence="9">
        <name>Zn(2+)</name>
        <dbReference type="ChEBI" id="CHEBI:29105"/>
    </cofactor>
</comment>
<feature type="active site" description="Nucleophile" evidence="8">
    <location>
        <position position="30"/>
    </location>
</feature>
<evidence type="ECO:0000256" key="6">
    <source>
        <dbReference type="ARBA" id="ARBA00031828"/>
    </source>
</evidence>
<keyword evidence="3 9" id="KW-0479">Metal-binding</keyword>
<proteinExistence type="inferred from homology"/>
<dbReference type="GO" id="GO:0005737">
    <property type="term" value="C:cytoplasm"/>
    <property type="evidence" value="ECO:0007669"/>
    <property type="project" value="UniProtKB-SubCell"/>
</dbReference>
<dbReference type="SUPFAM" id="SSF56784">
    <property type="entry name" value="HAD-like"/>
    <property type="match status" value="1"/>
</dbReference>
<dbReference type="Proteomes" id="UP000309676">
    <property type="component" value="Unassembled WGS sequence"/>
</dbReference>
<dbReference type="Gene3D" id="3.40.50.1000">
    <property type="entry name" value="HAD superfamily/HAD-like"/>
    <property type="match status" value="1"/>
</dbReference>
<feature type="binding site" evidence="9">
    <location>
        <position position="32"/>
    </location>
    <ligand>
        <name>Mg(2+)</name>
        <dbReference type="ChEBI" id="CHEBI:18420"/>
    </ligand>
</feature>
<evidence type="ECO:0000256" key="5">
    <source>
        <dbReference type="ARBA" id="ARBA00023277"/>
    </source>
</evidence>
<dbReference type="EMBL" id="VCIW01000017">
    <property type="protein sequence ID" value="TLS50136.1"/>
    <property type="molecule type" value="Genomic_DNA"/>
</dbReference>
<dbReference type="PANTHER" id="PTHR42891">
    <property type="entry name" value="D-GLYCERO-BETA-D-MANNO-HEPTOSE-1,7-BISPHOSPHATE 7-PHOSPHATASE"/>
    <property type="match status" value="1"/>
</dbReference>
<name>A0A5R9G6Z1_9BACL</name>
<comment type="cofactor">
    <cofactor evidence="9">
        <name>Mg(2+)</name>
        <dbReference type="ChEBI" id="CHEBI:18420"/>
    </cofactor>
</comment>
<dbReference type="GO" id="GO:0005975">
    <property type="term" value="P:carbohydrate metabolic process"/>
    <property type="evidence" value="ECO:0007669"/>
    <property type="project" value="InterPro"/>
</dbReference>
<evidence type="ECO:0000256" key="9">
    <source>
        <dbReference type="PIRSR" id="PIRSR004682-4"/>
    </source>
</evidence>
<feature type="binding site" evidence="9">
    <location>
        <position position="103"/>
    </location>
    <ligand>
        <name>Zn(2+)</name>
        <dbReference type="ChEBI" id="CHEBI:29105"/>
    </ligand>
</feature>
<evidence type="ECO:0000313" key="11">
    <source>
        <dbReference type="Proteomes" id="UP000309676"/>
    </source>
</evidence>
<dbReference type="PIRSF" id="PIRSF004682">
    <property type="entry name" value="GmhB"/>
    <property type="match status" value="1"/>
</dbReference>
<evidence type="ECO:0000256" key="2">
    <source>
        <dbReference type="ARBA" id="ARBA00022490"/>
    </source>
</evidence>
<keyword evidence="4 7" id="KW-0378">Hydrolase</keyword>
<dbReference type="NCBIfam" id="TIGR01662">
    <property type="entry name" value="HAD-SF-IIIA"/>
    <property type="match status" value="1"/>
</dbReference>
<feature type="binding site" evidence="9">
    <location>
        <position position="30"/>
    </location>
    <ligand>
        <name>Mg(2+)</name>
        <dbReference type="ChEBI" id="CHEBI:18420"/>
    </ligand>
</feature>
<feature type="binding site" evidence="9">
    <location>
        <position position="111"/>
    </location>
    <ligand>
        <name>Zn(2+)</name>
        <dbReference type="ChEBI" id="CHEBI:29105"/>
    </ligand>
</feature>
<protein>
    <recommendedName>
        <fullName evidence="6 7">D,D-heptose 1,7-bisphosphate phosphatase</fullName>
        <ecNumber evidence="7">3.1.3.-</ecNumber>
    </recommendedName>
</protein>
<dbReference type="NCBIfam" id="NF005264">
    <property type="entry name" value="PRK06769.1"/>
    <property type="match status" value="1"/>
</dbReference>
<dbReference type="EC" id="3.1.3.-" evidence="7"/>
<evidence type="ECO:0000256" key="7">
    <source>
        <dbReference type="PIRNR" id="PIRNR004682"/>
    </source>
</evidence>
<dbReference type="GO" id="GO:0016791">
    <property type="term" value="F:phosphatase activity"/>
    <property type="evidence" value="ECO:0007669"/>
    <property type="project" value="InterPro"/>
</dbReference>
<keyword evidence="5 7" id="KW-0119">Carbohydrate metabolism</keyword>
<comment type="similarity">
    <text evidence="7">Belongs to the gmhB family.</text>
</comment>
<gene>
    <name evidence="10" type="ORF">FE782_22430</name>
</gene>
<feature type="active site" description="Proton donor" evidence="8">
    <location>
        <position position="32"/>
    </location>
</feature>
<comment type="subcellular location">
    <subcellularLocation>
        <location evidence="1 7">Cytoplasm</location>
    </subcellularLocation>
</comment>
<sequence length="196" mass="21761">MAVCFSQRKTKNGRAKEENATSNFQAVFIDRDGTIGGTGHFIHPQDFSLFEGAQEAINELKAAGIKVFAFTNQHRISKGQATLEDFRIQFKEYGFDDSFICPHGSQENCECKKPNPGMLYEAVKKHGLDLSRCVVVGDVGETDMLAAHAVGAIKILVRTGWGEGSLTEFRRNWEETVPDYVANNINDAVKWLLSLS</sequence>
<dbReference type="AlphaFoldDB" id="A0A5R9G6Z1"/>
<dbReference type="OrthoDB" id="9801899at2"/>
<evidence type="ECO:0000256" key="1">
    <source>
        <dbReference type="ARBA" id="ARBA00004496"/>
    </source>
</evidence>
<evidence type="ECO:0000256" key="4">
    <source>
        <dbReference type="ARBA" id="ARBA00022801"/>
    </source>
</evidence>
<dbReference type="GO" id="GO:0046872">
    <property type="term" value="F:metal ion binding"/>
    <property type="evidence" value="ECO:0007669"/>
    <property type="project" value="UniProtKB-KW"/>
</dbReference>
<dbReference type="PANTHER" id="PTHR42891:SF1">
    <property type="entry name" value="D-GLYCERO-BETA-D-MANNO-HEPTOSE-1,7-BISPHOSPHATE 7-PHOSPHATASE"/>
    <property type="match status" value="1"/>
</dbReference>